<feature type="repeat" description="RCC1" evidence="9">
    <location>
        <begin position="1183"/>
        <end position="1237"/>
    </location>
</feature>
<dbReference type="InterPro" id="IPR058923">
    <property type="entry name" value="RCC1-like_dom"/>
</dbReference>
<protein>
    <recommendedName>
        <fullName evidence="12">FAD-binding FR-type domain-containing protein</fullName>
    </recommendedName>
</protein>
<feature type="repeat" description="RCC1" evidence="9">
    <location>
        <begin position="1003"/>
        <end position="1064"/>
    </location>
</feature>
<dbReference type="SFLD" id="SFLDG01168">
    <property type="entry name" value="Ferric_reductase_subgroup_(FRE"/>
    <property type="match status" value="1"/>
</dbReference>
<dbReference type="InterPro" id="IPR009091">
    <property type="entry name" value="RCC1/BLIP-II"/>
</dbReference>
<feature type="compositionally biased region" description="Low complexity" evidence="10">
    <location>
        <begin position="693"/>
        <end position="721"/>
    </location>
</feature>
<feature type="transmembrane region" description="Helical" evidence="11">
    <location>
        <begin position="155"/>
        <end position="173"/>
    </location>
</feature>
<dbReference type="PANTHER" id="PTHR45982:SF1">
    <property type="entry name" value="REGULATOR OF CHROMOSOME CONDENSATION"/>
    <property type="match status" value="1"/>
</dbReference>
<feature type="transmembrane region" description="Helical" evidence="11">
    <location>
        <begin position="223"/>
        <end position="245"/>
    </location>
</feature>
<dbReference type="InterPro" id="IPR013121">
    <property type="entry name" value="Fe_red_NAD-bd_6"/>
</dbReference>
<dbReference type="GO" id="GO:0005085">
    <property type="term" value="F:guanyl-nucleotide exchange factor activity"/>
    <property type="evidence" value="ECO:0007669"/>
    <property type="project" value="TreeGrafter"/>
</dbReference>
<accession>A0A4S4LV37</accession>
<dbReference type="SUPFAM" id="SSF50985">
    <property type="entry name" value="RCC1/BLIP-II"/>
    <property type="match status" value="1"/>
</dbReference>
<evidence type="ECO:0000256" key="8">
    <source>
        <dbReference type="ARBA" id="ARBA00023136"/>
    </source>
</evidence>
<evidence type="ECO:0000256" key="4">
    <source>
        <dbReference type="ARBA" id="ARBA00022737"/>
    </source>
</evidence>
<feature type="transmembrane region" description="Helical" evidence="11">
    <location>
        <begin position="185"/>
        <end position="202"/>
    </location>
</feature>
<keyword evidence="14" id="KW-1185">Reference proteome</keyword>
<feature type="region of interest" description="Disordered" evidence="10">
    <location>
        <begin position="667"/>
        <end position="739"/>
    </location>
</feature>
<dbReference type="GO" id="GO:0016020">
    <property type="term" value="C:membrane"/>
    <property type="evidence" value="ECO:0007669"/>
    <property type="project" value="UniProtKB-SubCell"/>
</dbReference>
<proteinExistence type="predicted"/>
<name>A0A4S4LV37_9AGAM</name>
<dbReference type="SUPFAM" id="SSF52343">
    <property type="entry name" value="Ferredoxin reductase-like, C-terminal NADP-linked domain"/>
    <property type="match status" value="1"/>
</dbReference>
<dbReference type="InterPro" id="IPR017938">
    <property type="entry name" value="Riboflavin_synthase-like_b-brl"/>
</dbReference>
<dbReference type="Pfam" id="PF25390">
    <property type="entry name" value="WD40_RLD"/>
    <property type="match status" value="1"/>
</dbReference>
<keyword evidence="7" id="KW-0406">Ion transport</keyword>
<dbReference type="InterPro" id="IPR000408">
    <property type="entry name" value="Reg_chr_condens"/>
</dbReference>
<dbReference type="InterPro" id="IPR013130">
    <property type="entry name" value="Fe3_Rdtase_TM_dom"/>
</dbReference>
<keyword evidence="5 11" id="KW-1133">Transmembrane helix</keyword>
<comment type="subcellular location">
    <subcellularLocation>
        <location evidence="1">Membrane</location>
        <topology evidence="1">Multi-pass membrane protein</topology>
    </subcellularLocation>
</comment>
<evidence type="ECO:0000256" key="2">
    <source>
        <dbReference type="ARBA" id="ARBA00022658"/>
    </source>
</evidence>
<feature type="repeat" description="RCC1" evidence="9">
    <location>
        <begin position="950"/>
        <end position="1002"/>
    </location>
</feature>
<evidence type="ECO:0000313" key="13">
    <source>
        <dbReference type="EMBL" id="THH16312.1"/>
    </source>
</evidence>
<organism evidence="13 14">
    <name type="scientific">Bondarzewia mesenterica</name>
    <dbReference type="NCBI Taxonomy" id="1095465"/>
    <lineage>
        <taxon>Eukaryota</taxon>
        <taxon>Fungi</taxon>
        <taxon>Dikarya</taxon>
        <taxon>Basidiomycota</taxon>
        <taxon>Agaricomycotina</taxon>
        <taxon>Agaricomycetes</taxon>
        <taxon>Russulales</taxon>
        <taxon>Bondarzewiaceae</taxon>
        <taxon>Bondarzewia</taxon>
    </lineage>
</organism>
<dbReference type="CDD" id="cd06186">
    <property type="entry name" value="NOX_Duox_like_FAD_NADP"/>
    <property type="match status" value="1"/>
</dbReference>
<comment type="caution">
    <text evidence="13">The sequence shown here is derived from an EMBL/GenBank/DDBJ whole genome shotgun (WGS) entry which is preliminary data.</text>
</comment>
<evidence type="ECO:0000256" key="7">
    <source>
        <dbReference type="ARBA" id="ARBA00023065"/>
    </source>
</evidence>
<feature type="compositionally biased region" description="Polar residues" evidence="10">
    <location>
        <begin position="667"/>
        <end position="681"/>
    </location>
</feature>
<dbReference type="SFLD" id="SFLDS00052">
    <property type="entry name" value="Ferric_Reductase_Domain"/>
    <property type="match status" value="1"/>
</dbReference>
<evidence type="ECO:0000256" key="11">
    <source>
        <dbReference type="SAM" id="Phobius"/>
    </source>
</evidence>
<dbReference type="GO" id="GO:0005737">
    <property type="term" value="C:cytoplasm"/>
    <property type="evidence" value="ECO:0007669"/>
    <property type="project" value="TreeGrafter"/>
</dbReference>
<dbReference type="Pfam" id="PF01794">
    <property type="entry name" value="Ferric_reduct"/>
    <property type="match status" value="1"/>
</dbReference>
<evidence type="ECO:0000256" key="1">
    <source>
        <dbReference type="ARBA" id="ARBA00004141"/>
    </source>
</evidence>
<feature type="transmembrane region" description="Helical" evidence="11">
    <location>
        <begin position="286"/>
        <end position="304"/>
    </location>
</feature>
<keyword evidence="2" id="KW-0344">Guanine-nucleotide releasing factor</keyword>
<feature type="transmembrane region" description="Helical" evidence="11">
    <location>
        <begin position="30"/>
        <end position="50"/>
    </location>
</feature>
<dbReference type="OrthoDB" id="61110at2759"/>
<evidence type="ECO:0000256" key="10">
    <source>
        <dbReference type="SAM" id="MobiDB-lite"/>
    </source>
</evidence>
<feature type="repeat" description="RCC1" evidence="9">
    <location>
        <begin position="770"/>
        <end position="832"/>
    </location>
</feature>
<dbReference type="PROSITE" id="PS51384">
    <property type="entry name" value="FAD_FR"/>
    <property type="match status" value="1"/>
</dbReference>
<dbReference type="InterPro" id="IPR017927">
    <property type="entry name" value="FAD-bd_FR_type"/>
</dbReference>
<feature type="domain" description="FAD-binding FR-type" evidence="12">
    <location>
        <begin position="321"/>
        <end position="460"/>
    </location>
</feature>
<keyword evidence="8 11" id="KW-0472">Membrane</keyword>
<dbReference type="Pfam" id="PF08030">
    <property type="entry name" value="NAD_binding_6"/>
    <property type="match status" value="1"/>
</dbReference>
<keyword evidence="7" id="KW-0813">Transport</keyword>
<reference evidence="13 14" key="1">
    <citation type="submission" date="2019-02" db="EMBL/GenBank/DDBJ databases">
        <title>Genome sequencing of the rare red list fungi Bondarzewia mesenterica.</title>
        <authorList>
            <person name="Buettner E."/>
            <person name="Kellner H."/>
        </authorList>
    </citation>
    <scope>NUCLEOTIDE SEQUENCE [LARGE SCALE GENOMIC DNA]</scope>
    <source>
        <strain evidence="13 14">DSM 108281</strain>
    </source>
</reference>
<dbReference type="Gene3D" id="2.130.10.30">
    <property type="entry name" value="Regulator of chromosome condensation 1/beta-lactamase-inhibitor protein II"/>
    <property type="match status" value="1"/>
</dbReference>
<gene>
    <name evidence="13" type="ORF">EW146_g4311</name>
</gene>
<feature type="transmembrane region" description="Helical" evidence="11">
    <location>
        <begin position="257"/>
        <end position="279"/>
    </location>
</feature>
<evidence type="ECO:0000256" key="9">
    <source>
        <dbReference type="PROSITE-ProRule" id="PRU00235"/>
    </source>
</evidence>
<evidence type="ECO:0000256" key="3">
    <source>
        <dbReference type="ARBA" id="ARBA00022692"/>
    </source>
</evidence>
<dbReference type="GO" id="GO:0006811">
    <property type="term" value="P:monoatomic ion transport"/>
    <property type="evidence" value="ECO:0007669"/>
    <property type="project" value="UniProtKB-KW"/>
</dbReference>
<dbReference type="InterPro" id="IPR039261">
    <property type="entry name" value="FNR_nucleotide-bd"/>
</dbReference>
<dbReference type="PROSITE" id="PS00626">
    <property type="entry name" value="RCC1_2"/>
    <property type="match status" value="2"/>
</dbReference>
<dbReference type="Proteomes" id="UP000310158">
    <property type="component" value="Unassembled WGS sequence"/>
</dbReference>
<evidence type="ECO:0000256" key="6">
    <source>
        <dbReference type="ARBA" id="ARBA00023002"/>
    </source>
</evidence>
<dbReference type="EMBL" id="SGPL01000164">
    <property type="protein sequence ID" value="THH16312.1"/>
    <property type="molecule type" value="Genomic_DNA"/>
</dbReference>
<feature type="repeat" description="RCC1" evidence="9">
    <location>
        <begin position="893"/>
        <end position="949"/>
    </location>
</feature>
<dbReference type="InterPro" id="IPR051553">
    <property type="entry name" value="Ran_GTPase-activating"/>
</dbReference>
<keyword evidence="3 11" id="KW-0812">Transmembrane</keyword>
<dbReference type="AlphaFoldDB" id="A0A4S4LV37"/>
<evidence type="ECO:0000313" key="14">
    <source>
        <dbReference type="Proteomes" id="UP000310158"/>
    </source>
</evidence>
<dbReference type="Gene3D" id="3.40.50.80">
    <property type="entry name" value="Nucleotide-binding domain of ferredoxin-NADP reductase (FNR) module"/>
    <property type="match status" value="1"/>
</dbReference>
<evidence type="ECO:0000259" key="12">
    <source>
        <dbReference type="PROSITE" id="PS51384"/>
    </source>
</evidence>
<sequence length="1243" mass="133030">MSSAGASLSDDASSGHAAGPSGAVFDDFTFVFHIDIVLLCAFGLYVLLTFPRALARLSPLSELRHGHFLHSGGSPRSLPPPLRSLSTRTVQTINTELVSEQSHTLTSHAHLLSRTTNLTAAQKRRPPTRVPRWSTLIHPSITYAINFRVAPGLSIGKLFVLAVYLGIVFYAAFYKSNPFTDLNRAGFVAMSQVPIVVALANKNNLLSWVSGIAYEKLNYIHRFAGRLIAVAINVHAIGYIYQWFITGTLKVELATPYIRWGFAGLAAVDILAFCSISFVRQKLYNFFYASHIVGFIVFLVASYQHFSITLPYVVAGFALYGFDHLLRLLKTRFTTGTLYAIPELGSTYISVPSLGAGWRAGQHVRLRIVSPSPSRSWVGYFGAWLVGRARPFTISTASDDGNGLELIVKKTEGGWTGNLFDMAQGQDGGIREKSTDAERVVGGREVGVLVEGPYGGPGHTIFASYSGALLIAGGSGITFVLSVLSDLLQKHAAGSSRLRVLDVVWSVPDPGKLFASSTILNIDQVSSSHTSNSAALTALLPKLTSLLRPRPSPHATLQVRISAHYTRAPRPGSLETLSSFHQSPGLSLHAGRPNLNKSLADTIGAVVQAYSIRHNTDESENYPCGVVVGTCGPVELGDDISQAVGSVAWKKWKDVGGVEAYEESSVTNGTSATKAATNDTTTRGHKPSEKVATTKATTKNVRASAAAKAAPKAAKAAVKDATTTNGTATNSRKRKALPARAAPLKRTRMLPEPVNSLPTAIAPHFSAKPRLLLVHGTGDNGQFGLGPDTLVTIGRPRLHAVVKDFVQSGKMGSAGIEKVAAGGMHSLILDSKGQVWSCGINDSMALGRKTQGIPGVDNTDLESAIELVEGLEGFRATSIAASDSCSIALSETGELRAWGSFSSDGILGFDGVRGHGMKVLEPTALPAFAKTPICQVACGEDHVLALTTGGIIYTWGNGVNFQLGRKIMERRKANGLKPEPLHMRNIVLVSAGNHHSFAVDKSGIVYAWGLNQMRQTGVSDDRGGAESHIKMPTPVDALHPDKHDGARVIQIAGGEHHSIFLFDSGEVWGCGRADAGRLGLAEDHPVMLNIQQRYKEELAELRAQRAARKKKAEKAGQTEVEEEPIHLVPDTLVREPVRVAFPAPPTDDEPTPKLPPYEEGFTATKIAGISVGERYNFAYDADGILYSWGEGTACQLGMGPKTMELKVPTRVHNTALKAYQVVGASAGGQHALLVGVERDTPLE</sequence>
<keyword evidence="4" id="KW-0677">Repeat</keyword>
<dbReference type="SUPFAM" id="SSF63380">
    <property type="entry name" value="Riboflavin synthase domain-like"/>
    <property type="match status" value="1"/>
</dbReference>
<dbReference type="PRINTS" id="PR00633">
    <property type="entry name" value="RCCNDNSATION"/>
</dbReference>
<dbReference type="PANTHER" id="PTHR45982">
    <property type="entry name" value="REGULATOR OF CHROMOSOME CONDENSATION"/>
    <property type="match status" value="1"/>
</dbReference>
<keyword evidence="6" id="KW-0560">Oxidoreductase</keyword>
<dbReference type="PROSITE" id="PS50012">
    <property type="entry name" value="RCC1_3"/>
    <property type="match status" value="5"/>
</dbReference>
<evidence type="ECO:0000256" key="5">
    <source>
        <dbReference type="ARBA" id="ARBA00022989"/>
    </source>
</evidence>
<dbReference type="PROSITE" id="PS00625">
    <property type="entry name" value="RCC1_1"/>
    <property type="match status" value="1"/>
</dbReference>
<dbReference type="GO" id="GO:0016491">
    <property type="term" value="F:oxidoreductase activity"/>
    <property type="evidence" value="ECO:0007669"/>
    <property type="project" value="UniProtKB-KW"/>
</dbReference>